<dbReference type="SUPFAM" id="SSF56784">
    <property type="entry name" value="HAD-like"/>
    <property type="match status" value="1"/>
</dbReference>
<keyword evidence="6" id="KW-0378">Hydrolase</keyword>
<evidence type="ECO:0000313" key="6">
    <source>
        <dbReference type="EMBL" id="GAA4683693.1"/>
    </source>
</evidence>
<dbReference type="PRINTS" id="PR00413">
    <property type="entry name" value="HADHALOGNASE"/>
</dbReference>
<dbReference type="SFLD" id="SFLDS00003">
    <property type="entry name" value="Haloacid_Dehalogenase"/>
    <property type="match status" value="1"/>
</dbReference>
<dbReference type="Pfam" id="PF00702">
    <property type="entry name" value="Hydrolase"/>
    <property type="match status" value="1"/>
</dbReference>
<dbReference type="InterPro" id="IPR023198">
    <property type="entry name" value="PGP-like_dom2"/>
</dbReference>
<keyword evidence="7" id="KW-1185">Reference proteome</keyword>
<evidence type="ECO:0000256" key="4">
    <source>
        <dbReference type="ARBA" id="ARBA00022842"/>
    </source>
</evidence>
<name>A0ABP8W944_9MICO</name>
<organism evidence="6 7">
    <name type="scientific">Frondihabitans cladoniiphilus</name>
    <dbReference type="NCBI Taxonomy" id="715785"/>
    <lineage>
        <taxon>Bacteria</taxon>
        <taxon>Bacillati</taxon>
        <taxon>Actinomycetota</taxon>
        <taxon>Actinomycetes</taxon>
        <taxon>Micrococcales</taxon>
        <taxon>Microbacteriaceae</taxon>
        <taxon>Frondihabitans</taxon>
    </lineage>
</organism>
<dbReference type="InterPro" id="IPR036412">
    <property type="entry name" value="HAD-like_sf"/>
</dbReference>
<dbReference type="Gene3D" id="1.10.150.240">
    <property type="entry name" value="Putative phosphatase, domain 2"/>
    <property type="match status" value="1"/>
</dbReference>
<reference evidence="7" key="1">
    <citation type="journal article" date="2019" name="Int. J. Syst. Evol. Microbiol.">
        <title>The Global Catalogue of Microorganisms (GCM) 10K type strain sequencing project: providing services to taxonomists for standard genome sequencing and annotation.</title>
        <authorList>
            <consortium name="The Broad Institute Genomics Platform"/>
            <consortium name="The Broad Institute Genome Sequencing Center for Infectious Disease"/>
            <person name="Wu L."/>
            <person name="Ma J."/>
        </authorList>
    </citation>
    <scope>NUCLEOTIDE SEQUENCE [LARGE SCALE GENOMIC DNA]</scope>
    <source>
        <strain evidence="7">JCM 18956</strain>
    </source>
</reference>
<sequence>MTDSEAADRTADDARGLGPLPAAVLWDMDGTLVDTEPYWQQSQIELVAEFGGTWSREDGDSLIGSGLWHSAKVLQDHGVDLPPAEIIDRMTADVMKHIKGDMPWRPGAHDLLQQLKEAGVPVALVTMSFRKMAEFIVDAIDLPGFSGPVFDAIVSGDEVEHAKPHPEPYLTGADLLGVPIERCIAIEDSPTGLASAVASGAVAVGVEHHAPLDGEGGYQQRDTLAGVTLDDLRGILRTGSSLATAATGDSE</sequence>
<dbReference type="PANTHER" id="PTHR46193:SF18">
    <property type="entry name" value="HEXITOL PHOSPHATASE B"/>
    <property type="match status" value="1"/>
</dbReference>
<gene>
    <name evidence="6" type="ORF">GCM10025780_31790</name>
</gene>
<dbReference type="NCBIfam" id="TIGR01509">
    <property type="entry name" value="HAD-SF-IA-v3"/>
    <property type="match status" value="1"/>
</dbReference>
<keyword evidence="5" id="KW-0119">Carbohydrate metabolism</keyword>
<dbReference type="Gene3D" id="3.40.50.1000">
    <property type="entry name" value="HAD superfamily/HAD-like"/>
    <property type="match status" value="1"/>
</dbReference>
<dbReference type="InterPro" id="IPR006439">
    <property type="entry name" value="HAD-SF_hydro_IA"/>
</dbReference>
<dbReference type="SFLD" id="SFLDG01129">
    <property type="entry name" value="C1.5:_HAD__Beta-PGM__Phosphata"/>
    <property type="match status" value="1"/>
</dbReference>
<accession>A0ABP8W944</accession>
<proteinExistence type="inferred from homology"/>
<evidence type="ECO:0000256" key="1">
    <source>
        <dbReference type="ARBA" id="ARBA00001946"/>
    </source>
</evidence>
<dbReference type="InterPro" id="IPR051600">
    <property type="entry name" value="Beta-PGM-like"/>
</dbReference>
<dbReference type="PANTHER" id="PTHR46193">
    <property type="entry name" value="6-PHOSPHOGLUCONATE PHOSPHATASE"/>
    <property type="match status" value="1"/>
</dbReference>
<dbReference type="GO" id="GO:0016787">
    <property type="term" value="F:hydrolase activity"/>
    <property type="evidence" value="ECO:0007669"/>
    <property type="project" value="UniProtKB-KW"/>
</dbReference>
<keyword evidence="4" id="KW-0460">Magnesium</keyword>
<dbReference type="CDD" id="cd07505">
    <property type="entry name" value="HAD_BPGM-like"/>
    <property type="match status" value="1"/>
</dbReference>
<comment type="similarity">
    <text evidence="2">Belongs to the HAD-like hydrolase superfamily. CbbY/CbbZ/Gph/YieH family.</text>
</comment>
<dbReference type="RefSeq" id="WP_345376917.1">
    <property type="nucleotide sequence ID" value="NZ_BAABLM010000010.1"/>
</dbReference>
<comment type="caution">
    <text evidence="6">The sequence shown here is derived from an EMBL/GenBank/DDBJ whole genome shotgun (WGS) entry which is preliminary data.</text>
</comment>
<evidence type="ECO:0000313" key="7">
    <source>
        <dbReference type="Proteomes" id="UP001501295"/>
    </source>
</evidence>
<evidence type="ECO:0000256" key="2">
    <source>
        <dbReference type="ARBA" id="ARBA00006171"/>
    </source>
</evidence>
<dbReference type="InterPro" id="IPR023214">
    <property type="entry name" value="HAD_sf"/>
</dbReference>
<keyword evidence="3" id="KW-0479">Metal-binding</keyword>
<evidence type="ECO:0000256" key="5">
    <source>
        <dbReference type="ARBA" id="ARBA00023277"/>
    </source>
</evidence>
<protein>
    <submittedName>
        <fullName evidence="6">HAD family hydrolase</fullName>
    </submittedName>
</protein>
<dbReference type="Proteomes" id="UP001501295">
    <property type="component" value="Unassembled WGS sequence"/>
</dbReference>
<evidence type="ECO:0000256" key="3">
    <source>
        <dbReference type="ARBA" id="ARBA00022723"/>
    </source>
</evidence>
<comment type="cofactor">
    <cofactor evidence="1">
        <name>Mg(2+)</name>
        <dbReference type="ChEBI" id="CHEBI:18420"/>
    </cofactor>
</comment>
<dbReference type="EMBL" id="BAABLM010000010">
    <property type="protein sequence ID" value="GAA4683693.1"/>
    <property type="molecule type" value="Genomic_DNA"/>
</dbReference>